<evidence type="ECO:0000313" key="3">
    <source>
        <dbReference type="Proteomes" id="UP001457898"/>
    </source>
</evidence>
<dbReference type="EMBL" id="JBBMFP010000002">
    <property type="protein sequence ID" value="MEQ2429986.1"/>
    <property type="molecule type" value="Genomic_DNA"/>
</dbReference>
<dbReference type="Pfam" id="PF05598">
    <property type="entry name" value="DUF772"/>
    <property type="match status" value="1"/>
</dbReference>
<sequence>MDHIDLSKYFVVKGYKTGRPRCDQQKLLKVILFAFMENGISSLRDIEKFCRNDIRYLYLLDGMKAPSFATFGNFIRNELTDSIEKIFLDVNAYIFQQDHVDLEHTYIDGTKIEANANRYTWVRKKSCTKNHSKVFEKISMLIDAMNQEVLGYFNLKLEKREEYATFMRLKKDHMGNDQLLPAYNLQMAVCDEYIAIVDVKPYASDMECFVPLMEKF</sequence>
<keyword evidence="3" id="KW-1185">Reference proteome</keyword>
<evidence type="ECO:0000313" key="2">
    <source>
        <dbReference type="EMBL" id="MEQ2429986.1"/>
    </source>
</evidence>
<dbReference type="InterPro" id="IPR008490">
    <property type="entry name" value="Transposase_InsH_N"/>
</dbReference>
<comment type="caution">
    <text evidence="2">The sequence shown here is derived from an EMBL/GenBank/DDBJ whole genome shotgun (WGS) entry which is preliminary data.</text>
</comment>
<dbReference type="Proteomes" id="UP001457898">
    <property type="component" value="Unassembled WGS sequence"/>
</dbReference>
<organism evidence="2 3">
    <name type="scientific">Blautia caccae</name>
    <dbReference type="NCBI Taxonomy" id="3133175"/>
    <lineage>
        <taxon>Bacteria</taxon>
        <taxon>Bacillati</taxon>
        <taxon>Bacillota</taxon>
        <taxon>Clostridia</taxon>
        <taxon>Lachnospirales</taxon>
        <taxon>Lachnospiraceae</taxon>
        <taxon>Blautia</taxon>
    </lineage>
</organism>
<proteinExistence type="predicted"/>
<protein>
    <submittedName>
        <fullName evidence="2">Transposase</fullName>
    </submittedName>
</protein>
<dbReference type="PANTHER" id="PTHR33408:SF2">
    <property type="entry name" value="TRANSPOSASE DDE DOMAIN-CONTAINING PROTEIN"/>
    <property type="match status" value="1"/>
</dbReference>
<dbReference type="PANTHER" id="PTHR33408">
    <property type="entry name" value="TRANSPOSASE"/>
    <property type="match status" value="1"/>
</dbReference>
<accession>A0ABV1DI00</accession>
<feature type="domain" description="Transposase InsH N-terminal" evidence="1">
    <location>
        <begin position="13"/>
        <end position="76"/>
    </location>
</feature>
<gene>
    <name evidence="2" type="ORF">WMO65_03125</name>
</gene>
<name>A0ABV1DI00_9FIRM</name>
<reference evidence="2 3" key="1">
    <citation type="submission" date="2024-03" db="EMBL/GenBank/DDBJ databases">
        <title>Human intestinal bacterial collection.</title>
        <authorList>
            <person name="Pauvert C."/>
            <person name="Hitch T.C.A."/>
            <person name="Clavel T."/>
        </authorList>
    </citation>
    <scope>NUCLEOTIDE SEQUENCE [LARGE SCALE GENOMIC DNA]</scope>
    <source>
        <strain evidence="2 3">CLA-SR-H028</strain>
    </source>
</reference>
<evidence type="ECO:0000259" key="1">
    <source>
        <dbReference type="Pfam" id="PF05598"/>
    </source>
</evidence>